<dbReference type="SUPFAM" id="SSF51445">
    <property type="entry name" value="(Trans)glycosidases"/>
    <property type="match status" value="1"/>
</dbReference>
<dbReference type="Pfam" id="PF02836">
    <property type="entry name" value="Glyco_hydro_2_C"/>
    <property type="match status" value="1"/>
</dbReference>
<dbReference type="Gene3D" id="2.60.120.260">
    <property type="entry name" value="Galactose-binding domain-like"/>
    <property type="match status" value="1"/>
</dbReference>
<dbReference type="SUPFAM" id="SSF49785">
    <property type="entry name" value="Galactose-binding domain-like"/>
    <property type="match status" value="1"/>
</dbReference>
<reference evidence="6 7" key="1">
    <citation type="journal article" date="2013" name="Genome Announc.">
        <title>Complete Genome Sequence of Leifsonia xyli subsp. cynodontis Strain DSM46306, a Gram-Positive Bacterial Pathogen of Grasses.</title>
        <authorList>
            <person name="Monteiro-Vitorello C.B."/>
            <person name="Zerillo M.M."/>
            <person name="Van Sluys M.A."/>
            <person name="Camargo L.E."/>
            <person name="Kitajima J.P."/>
        </authorList>
    </citation>
    <scope>NUCLEOTIDE SEQUENCE [LARGE SCALE GENOMIC DNA]</scope>
    <source>
        <strain evidence="6 7">DSM 46306</strain>
    </source>
</reference>
<feature type="domain" description="Glycosyl hydrolases family 2 sugar binding" evidence="5">
    <location>
        <begin position="38"/>
        <end position="163"/>
    </location>
</feature>
<dbReference type="Pfam" id="PF00703">
    <property type="entry name" value="Glyco_hydro_2"/>
    <property type="match status" value="1"/>
</dbReference>
<proteinExistence type="inferred from homology"/>
<dbReference type="RefSeq" id="WP_021754427.1">
    <property type="nucleotide sequence ID" value="NC_022438.1"/>
</dbReference>
<feature type="domain" description="Glycoside hydrolase family 2 immunoglobulin-like beta-sandwich" evidence="3">
    <location>
        <begin position="207"/>
        <end position="312"/>
    </location>
</feature>
<name>U3P3W0_LEIXC</name>
<organism evidence="6 7">
    <name type="scientific">Leifsonia xyli subsp. cynodontis DSM 46306</name>
    <dbReference type="NCBI Taxonomy" id="1389489"/>
    <lineage>
        <taxon>Bacteria</taxon>
        <taxon>Bacillati</taxon>
        <taxon>Actinomycetota</taxon>
        <taxon>Actinomycetes</taxon>
        <taxon>Micrococcales</taxon>
        <taxon>Microbacteriaceae</taxon>
        <taxon>Leifsonia</taxon>
    </lineage>
</organism>
<feature type="compositionally biased region" description="Basic residues" evidence="2">
    <location>
        <begin position="484"/>
        <end position="501"/>
    </location>
</feature>
<dbReference type="Pfam" id="PF02837">
    <property type="entry name" value="Glyco_hydro_2_N"/>
    <property type="match status" value="1"/>
</dbReference>
<dbReference type="InterPro" id="IPR017853">
    <property type="entry name" value="GH"/>
</dbReference>
<protein>
    <recommendedName>
        <fullName evidence="8">Glycoside hydrolase family 2</fullName>
    </recommendedName>
</protein>
<feature type="compositionally biased region" description="Basic residues" evidence="2">
    <location>
        <begin position="438"/>
        <end position="454"/>
    </location>
</feature>
<evidence type="ECO:0008006" key="8">
    <source>
        <dbReference type="Google" id="ProtNLM"/>
    </source>
</evidence>
<sequence>MPGGEAALAEGVLQTLKGDAALDGGHPRPQALRSAWAELDGEWEFAFDDTDSGLSERWQESCAFPLSIRVPFPFESELSGIGDTGYHPVVWYARDLTPGELSRAGHESGRRLMLRFGAVDYRCRVWVDGHLLGEHEGGHTPFAFDATDALDAGRATHRIVVRVEDDPLDVAQPRGKQEWLPEPHAIWYQRTSGIWQPVWLEAVDELHLRTLHWTPDVPRGEVRLELELSRRPASPAAVTVAIGRDGEALARVSATVTDQRAEIVIPIPAQRNGQAHEELLWHPGSPVLLDATVTLDADGRRRDAVASYFGMRSTAVRGGEFVLNDRQLYLRSVLYQGYWTESHLASPSASALRADVELIAELGFNAVRIHQKIEDPRFLHWTDRLGILVWGEAPGAYEFGPRALQRTTSEWLATLERDRSHPPIVTWVLAQRELGCAAHRRQPRAARVRPRARGAHPGGRPHPSHHLERRLGARRLRHADAARLRGRPRRRLRPLPRRRGPRTPALGNRTGQPRRRAGRSGDR</sequence>
<comment type="similarity">
    <text evidence="1">Belongs to the glycosyl hydrolase 2 family.</text>
</comment>
<gene>
    <name evidence="6" type="ORF">O159_08390</name>
</gene>
<dbReference type="Gene3D" id="3.20.20.80">
    <property type="entry name" value="Glycosidases"/>
    <property type="match status" value="1"/>
</dbReference>
<accession>U3P3W0</accession>
<dbReference type="SUPFAM" id="SSF49303">
    <property type="entry name" value="beta-Galactosidase/glucuronidase domain"/>
    <property type="match status" value="1"/>
</dbReference>
<feature type="domain" description="Glycoside hydrolase family 2 catalytic" evidence="4">
    <location>
        <begin position="315"/>
        <end position="431"/>
    </location>
</feature>
<evidence type="ECO:0000259" key="3">
    <source>
        <dbReference type="Pfam" id="PF00703"/>
    </source>
</evidence>
<feature type="region of interest" description="Disordered" evidence="2">
    <location>
        <begin position="438"/>
        <end position="523"/>
    </location>
</feature>
<dbReference type="KEGG" id="lxy:O159_08390"/>
<dbReference type="GO" id="GO:0005975">
    <property type="term" value="P:carbohydrate metabolic process"/>
    <property type="evidence" value="ECO:0007669"/>
    <property type="project" value="InterPro"/>
</dbReference>
<dbReference type="InterPro" id="IPR008979">
    <property type="entry name" value="Galactose-bd-like_sf"/>
</dbReference>
<dbReference type="InterPro" id="IPR036156">
    <property type="entry name" value="Beta-gal/glucu_dom_sf"/>
</dbReference>
<evidence type="ECO:0000259" key="5">
    <source>
        <dbReference type="Pfam" id="PF02837"/>
    </source>
</evidence>
<dbReference type="eggNOG" id="COG3250">
    <property type="taxonomic scope" value="Bacteria"/>
</dbReference>
<dbReference type="HOGENOM" id="CLU_520535_0_0_11"/>
<evidence type="ECO:0000259" key="4">
    <source>
        <dbReference type="Pfam" id="PF02836"/>
    </source>
</evidence>
<dbReference type="EMBL" id="CP006734">
    <property type="protein sequence ID" value="AGW40990.1"/>
    <property type="molecule type" value="Genomic_DNA"/>
</dbReference>
<dbReference type="Proteomes" id="UP000016743">
    <property type="component" value="Chromosome"/>
</dbReference>
<dbReference type="AlphaFoldDB" id="U3P3W0"/>
<dbReference type="InterPro" id="IPR006103">
    <property type="entry name" value="Glyco_hydro_2_cat"/>
</dbReference>
<evidence type="ECO:0000313" key="7">
    <source>
        <dbReference type="Proteomes" id="UP000016743"/>
    </source>
</evidence>
<evidence type="ECO:0000256" key="2">
    <source>
        <dbReference type="SAM" id="MobiDB-lite"/>
    </source>
</evidence>
<dbReference type="InterPro" id="IPR006104">
    <property type="entry name" value="Glyco_hydro_2_N"/>
</dbReference>
<evidence type="ECO:0000313" key="6">
    <source>
        <dbReference type="EMBL" id="AGW40990.1"/>
    </source>
</evidence>
<keyword evidence="7" id="KW-1185">Reference proteome</keyword>
<dbReference type="PANTHER" id="PTHR42732">
    <property type="entry name" value="BETA-GALACTOSIDASE"/>
    <property type="match status" value="1"/>
</dbReference>
<feature type="compositionally biased region" description="Basic residues" evidence="2">
    <location>
        <begin position="512"/>
        <end position="523"/>
    </location>
</feature>
<dbReference type="PATRIC" id="fig|1389489.3.peg.812"/>
<dbReference type="InterPro" id="IPR051913">
    <property type="entry name" value="GH2_Domain-Containing"/>
</dbReference>
<dbReference type="STRING" id="1389489.O159_08390"/>
<dbReference type="PANTHER" id="PTHR42732:SF3">
    <property type="entry name" value="HYDROLASE"/>
    <property type="match status" value="1"/>
</dbReference>
<dbReference type="InterPro" id="IPR006102">
    <property type="entry name" value="Ig-like_GH2"/>
</dbReference>
<evidence type="ECO:0000256" key="1">
    <source>
        <dbReference type="ARBA" id="ARBA00007401"/>
    </source>
</evidence>
<dbReference type="GO" id="GO:0004553">
    <property type="term" value="F:hydrolase activity, hydrolyzing O-glycosyl compounds"/>
    <property type="evidence" value="ECO:0007669"/>
    <property type="project" value="InterPro"/>
</dbReference>